<dbReference type="InterPro" id="IPR007110">
    <property type="entry name" value="Ig-like_dom"/>
</dbReference>
<dbReference type="InterPro" id="IPR000859">
    <property type="entry name" value="CUB_dom"/>
</dbReference>
<dbReference type="InterPro" id="IPR013783">
    <property type="entry name" value="Ig-like_fold"/>
</dbReference>
<feature type="domain" description="Ig-like" evidence="5">
    <location>
        <begin position="130"/>
        <end position="206"/>
    </location>
</feature>
<dbReference type="PANTHER" id="PTHR24251">
    <property type="entry name" value="OVOCHYMASE-RELATED"/>
    <property type="match status" value="1"/>
</dbReference>
<keyword evidence="1" id="KW-0677">Repeat</keyword>
<dbReference type="CDD" id="cd00041">
    <property type="entry name" value="CUB"/>
    <property type="match status" value="1"/>
</dbReference>
<comment type="caution">
    <text evidence="3">Lacks conserved residue(s) required for the propagation of feature annotation.</text>
</comment>
<keyword evidence="2" id="KW-1015">Disulfide bond</keyword>
<dbReference type="SMART" id="SM00042">
    <property type="entry name" value="CUB"/>
    <property type="match status" value="1"/>
</dbReference>
<dbReference type="SUPFAM" id="SSF49854">
    <property type="entry name" value="Spermadhesin, CUB domain"/>
    <property type="match status" value="1"/>
</dbReference>
<reference evidence="6" key="2">
    <citation type="submission" date="2021-09" db="EMBL/GenBank/DDBJ databases">
        <authorList>
            <person name="Jia N."/>
            <person name="Wang J."/>
            <person name="Shi W."/>
            <person name="Du L."/>
            <person name="Sun Y."/>
            <person name="Zhan W."/>
            <person name="Jiang J."/>
            <person name="Wang Q."/>
            <person name="Zhang B."/>
            <person name="Ji P."/>
            <person name="Sakyi L.B."/>
            <person name="Cui X."/>
            <person name="Yuan T."/>
            <person name="Jiang B."/>
            <person name="Yang W."/>
            <person name="Lam T.T.-Y."/>
            <person name="Chang Q."/>
            <person name="Ding S."/>
            <person name="Wang X."/>
            <person name="Zhu J."/>
            <person name="Ruan X."/>
            <person name="Zhao L."/>
            <person name="Wei J."/>
            <person name="Que T."/>
            <person name="Du C."/>
            <person name="Cheng J."/>
            <person name="Dai P."/>
            <person name="Han X."/>
            <person name="Huang E."/>
            <person name="Gao Y."/>
            <person name="Liu J."/>
            <person name="Shao H."/>
            <person name="Ye R."/>
            <person name="Li L."/>
            <person name="Wei W."/>
            <person name="Wang X."/>
            <person name="Wang C."/>
            <person name="Huo Q."/>
            <person name="Li W."/>
            <person name="Guo W."/>
            <person name="Chen H."/>
            <person name="Chen S."/>
            <person name="Zhou L."/>
            <person name="Zhou L."/>
            <person name="Ni X."/>
            <person name="Tian J."/>
            <person name="Zhou Y."/>
            <person name="Sheng Y."/>
            <person name="Liu T."/>
            <person name="Pan Y."/>
            <person name="Xia L."/>
            <person name="Li J."/>
            <person name="Zhao F."/>
            <person name="Cao W."/>
        </authorList>
    </citation>
    <scope>NUCLEOTIDE SEQUENCE</scope>
    <source>
        <strain evidence="6">Rsan-2018</strain>
        <tissue evidence="6">Larvae</tissue>
    </source>
</reference>
<evidence type="ECO:0000256" key="1">
    <source>
        <dbReference type="ARBA" id="ARBA00022737"/>
    </source>
</evidence>
<proteinExistence type="predicted"/>
<organism evidence="6 7">
    <name type="scientific">Rhipicephalus sanguineus</name>
    <name type="common">Brown dog tick</name>
    <name type="synonym">Ixodes sanguineus</name>
    <dbReference type="NCBI Taxonomy" id="34632"/>
    <lineage>
        <taxon>Eukaryota</taxon>
        <taxon>Metazoa</taxon>
        <taxon>Ecdysozoa</taxon>
        <taxon>Arthropoda</taxon>
        <taxon>Chelicerata</taxon>
        <taxon>Arachnida</taxon>
        <taxon>Acari</taxon>
        <taxon>Parasitiformes</taxon>
        <taxon>Ixodida</taxon>
        <taxon>Ixodoidea</taxon>
        <taxon>Ixodidae</taxon>
        <taxon>Rhipicephalinae</taxon>
        <taxon>Rhipicephalus</taxon>
        <taxon>Rhipicephalus</taxon>
    </lineage>
</organism>
<evidence type="ECO:0000313" key="6">
    <source>
        <dbReference type="EMBL" id="KAH7944173.1"/>
    </source>
</evidence>
<protein>
    <recommendedName>
        <fullName evidence="8">Ig-like domain-containing protein</fullName>
    </recommendedName>
</protein>
<dbReference type="Proteomes" id="UP000821837">
    <property type="component" value="Unassembled WGS sequence"/>
</dbReference>
<dbReference type="VEuPathDB" id="VectorBase:RSAN_028428"/>
<feature type="domain" description="CUB" evidence="4">
    <location>
        <begin position="1"/>
        <end position="106"/>
    </location>
</feature>
<dbReference type="Gene3D" id="2.60.120.290">
    <property type="entry name" value="Spermadhesin, CUB domain"/>
    <property type="match status" value="1"/>
</dbReference>
<dbReference type="PROSITE" id="PS01180">
    <property type="entry name" value="CUB"/>
    <property type="match status" value="1"/>
</dbReference>
<dbReference type="Gene3D" id="2.60.40.10">
    <property type="entry name" value="Immunoglobulins"/>
    <property type="match status" value="1"/>
</dbReference>
<dbReference type="CDD" id="cd00096">
    <property type="entry name" value="Ig"/>
    <property type="match status" value="1"/>
</dbReference>
<accession>A0A9D4PK98</accession>
<evidence type="ECO:0000313" key="7">
    <source>
        <dbReference type="Proteomes" id="UP000821837"/>
    </source>
</evidence>
<keyword evidence="7" id="KW-1185">Reference proteome</keyword>
<evidence type="ECO:0000256" key="3">
    <source>
        <dbReference type="PROSITE-ProRule" id="PRU00059"/>
    </source>
</evidence>
<dbReference type="InterPro" id="IPR035914">
    <property type="entry name" value="Sperma_CUB_dom_sf"/>
</dbReference>
<dbReference type="Pfam" id="PF00431">
    <property type="entry name" value="CUB"/>
    <property type="match status" value="1"/>
</dbReference>
<evidence type="ECO:0000259" key="4">
    <source>
        <dbReference type="PROSITE" id="PS01180"/>
    </source>
</evidence>
<comment type="caution">
    <text evidence="6">The sequence shown here is derived from an EMBL/GenBank/DDBJ whole genome shotgun (WGS) entry which is preliminary data.</text>
</comment>
<dbReference type="SUPFAM" id="SSF48726">
    <property type="entry name" value="Immunoglobulin"/>
    <property type="match status" value="1"/>
</dbReference>
<gene>
    <name evidence="6" type="ORF">HPB52_016713</name>
</gene>
<reference evidence="6" key="1">
    <citation type="journal article" date="2020" name="Cell">
        <title>Large-Scale Comparative Analyses of Tick Genomes Elucidate Their Genetic Diversity and Vector Capacities.</title>
        <authorList>
            <consortium name="Tick Genome and Microbiome Consortium (TIGMIC)"/>
            <person name="Jia N."/>
            <person name="Wang J."/>
            <person name="Shi W."/>
            <person name="Du L."/>
            <person name="Sun Y."/>
            <person name="Zhan W."/>
            <person name="Jiang J.F."/>
            <person name="Wang Q."/>
            <person name="Zhang B."/>
            <person name="Ji P."/>
            <person name="Bell-Sakyi L."/>
            <person name="Cui X.M."/>
            <person name="Yuan T.T."/>
            <person name="Jiang B.G."/>
            <person name="Yang W.F."/>
            <person name="Lam T.T."/>
            <person name="Chang Q.C."/>
            <person name="Ding S.J."/>
            <person name="Wang X.J."/>
            <person name="Zhu J.G."/>
            <person name="Ruan X.D."/>
            <person name="Zhao L."/>
            <person name="Wei J.T."/>
            <person name="Ye R.Z."/>
            <person name="Que T.C."/>
            <person name="Du C.H."/>
            <person name="Zhou Y.H."/>
            <person name="Cheng J.X."/>
            <person name="Dai P.F."/>
            <person name="Guo W.B."/>
            <person name="Han X.H."/>
            <person name="Huang E.J."/>
            <person name="Li L.F."/>
            <person name="Wei W."/>
            <person name="Gao Y.C."/>
            <person name="Liu J.Z."/>
            <person name="Shao H.Z."/>
            <person name="Wang X."/>
            <person name="Wang C.C."/>
            <person name="Yang T.C."/>
            <person name="Huo Q.B."/>
            <person name="Li W."/>
            <person name="Chen H.Y."/>
            <person name="Chen S.E."/>
            <person name="Zhou L.G."/>
            <person name="Ni X.B."/>
            <person name="Tian J.H."/>
            <person name="Sheng Y."/>
            <person name="Liu T."/>
            <person name="Pan Y.S."/>
            <person name="Xia L.Y."/>
            <person name="Li J."/>
            <person name="Zhao F."/>
            <person name="Cao W.C."/>
        </authorList>
    </citation>
    <scope>NUCLEOTIDE SEQUENCE</scope>
    <source>
        <strain evidence="6">Rsan-2018</strain>
    </source>
</reference>
<name>A0A9D4PK98_RHISA</name>
<evidence type="ECO:0000256" key="2">
    <source>
        <dbReference type="ARBA" id="ARBA00023157"/>
    </source>
</evidence>
<sequence length="217" mass="24397">MKAPREAKVALRFVDFSLEPDDECTFDFVEIWDGQQDGLSLFPRLSCSMVPFICRPDPAGWRSLGRLCGDKGENTELVSSENRMRLKFHSDNSTESRGFVANFQLVFPEDSLPEVAAGNATVMQNRTLVPAIKLMQEIPGDVAVAQDEEVFLNCIPKAPGYNVTWFKDGLMVNGAEPLPDLYLVPPSTLWIRRMHSNLTGSYTCRVIAITWRPRLRA</sequence>
<dbReference type="InterPro" id="IPR036179">
    <property type="entry name" value="Ig-like_dom_sf"/>
</dbReference>
<dbReference type="AlphaFoldDB" id="A0A9D4PK98"/>
<dbReference type="PROSITE" id="PS50835">
    <property type="entry name" value="IG_LIKE"/>
    <property type="match status" value="1"/>
</dbReference>
<evidence type="ECO:0008006" key="8">
    <source>
        <dbReference type="Google" id="ProtNLM"/>
    </source>
</evidence>
<dbReference type="EMBL" id="JABSTV010001253">
    <property type="protein sequence ID" value="KAH7944173.1"/>
    <property type="molecule type" value="Genomic_DNA"/>
</dbReference>
<evidence type="ECO:0000259" key="5">
    <source>
        <dbReference type="PROSITE" id="PS50835"/>
    </source>
</evidence>